<dbReference type="PANTHER" id="PTHR33240:SF8">
    <property type="entry name" value="OS03G0439900 PROTEIN"/>
    <property type="match status" value="1"/>
</dbReference>
<evidence type="ECO:0000256" key="1">
    <source>
        <dbReference type="SAM" id="MobiDB-lite"/>
    </source>
</evidence>
<dbReference type="PANTHER" id="PTHR33240">
    <property type="entry name" value="OS08G0508500 PROTEIN"/>
    <property type="match status" value="1"/>
</dbReference>
<name>A0A1S3X0L0_TOBAC</name>
<sequence length="340" mass="38388">MDRGKYPRGLINRAIIDGDTRLPGAPHPSEYNFNIAISDLAFTVSKTGDTKWPTPIQLDPSQSNHSLVCELHNKHGHRTKDCHQLRKKIAKLLHKDHRQEFSGNRAQVRFQERKVAKKNESNGQRHVITILEGHRYPRELVKRRTNISIAGERRTWEYVPGGAPIFNRKSSETSPQLHNNTLVTSFFIHPFRIKRALVNPGSSTNIIRSRVTKQLGLLDQIMPASRIFDGFNMTIETTKGETILLANTTGTDRNAKSHVIKGYARQKCLIRTAADTPHESGTIPLRQMMESLAKNRIKTVYGEQHTSREVFALCNVAPEPILPPSKGSKDNRTMSSAKPD</sequence>
<protein>
    <submittedName>
        <fullName evidence="2">Uncharacterized protein</fullName>
    </submittedName>
</protein>
<organism evidence="2">
    <name type="scientific">Nicotiana tabacum</name>
    <name type="common">Common tobacco</name>
    <dbReference type="NCBI Taxonomy" id="4097"/>
    <lineage>
        <taxon>Eukaryota</taxon>
        <taxon>Viridiplantae</taxon>
        <taxon>Streptophyta</taxon>
        <taxon>Embryophyta</taxon>
        <taxon>Tracheophyta</taxon>
        <taxon>Spermatophyta</taxon>
        <taxon>Magnoliopsida</taxon>
        <taxon>eudicotyledons</taxon>
        <taxon>Gunneridae</taxon>
        <taxon>Pentapetalae</taxon>
        <taxon>asterids</taxon>
        <taxon>lamiids</taxon>
        <taxon>Solanales</taxon>
        <taxon>Solanaceae</taxon>
        <taxon>Nicotianoideae</taxon>
        <taxon>Nicotianeae</taxon>
        <taxon>Nicotiana</taxon>
    </lineage>
</organism>
<dbReference type="PaxDb" id="4097-A0A1S3X0L0"/>
<proteinExistence type="predicted"/>
<dbReference type="KEGG" id="nta:107759938"/>
<gene>
    <name evidence="2" type="primary">LOC107759938</name>
</gene>
<dbReference type="AlphaFoldDB" id="A0A1S3X0L0"/>
<dbReference type="RefSeq" id="XP_016433442.1">
    <property type="nucleotide sequence ID" value="XM_016577956.1"/>
</dbReference>
<accession>A0A1S3X0L0</accession>
<reference evidence="2" key="1">
    <citation type="submission" date="2025-08" db="UniProtKB">
        <authorList>
            <consortium name="RefSeq"/>
        </authorList>
    </citation>
    <scope>IDENTIFICATION</scope>
</reference>
<evidence type="ECO:0000313" key="2">
    <source>
        <dbReference type="RefSeq" id="XP_016433442.1"/>
    </source>
</evidence>
<feature type="region of interest" description="Disordered" evidence="1">
    <location>
        <begin position="321"/>
        <end position="340"/>
    </location>
</feature>